<accession>A0A3B1C835</accession>
<evidence type="ECO:0000256" key="2">
    <source>
        <dbReference type="SAM" id="Phobius"/>
    </source>
</evidence>
<name>A0A3B1C835_9ZZZZ</name>
<organism evidence="3">
    <name type="scientific">hydrothermal vent metagenome</name>
    <dbReference type="NCBI Taxonomy" id="652676"/>
    <lineage>
        <taxon>unclassified sequences</taxon>
        <taxon>metagenomes</taxon>
        <taxon>ecological metagenomes</taxon>
    </lineage>
</organism>
<dbReference type="AlphaFoldDB" id="A0A3B1C835"/>
<evidence type="ECO:0000313" key="3">
    <source>
        <dbReference type="EMBL" id="VAX24312.1"/>
    </source>
</evidence>
<dbReference type="EMBL" id="UOGA01000270">
    <property type="protein sequence ID" value="VAX24312.1"/>
    <property type="molecule type" value="Genomic_DNA"/>
</dbReference>
<keyword evidence="2" id="KW-1133">Transmembrane helix</keyword>
<proteinExistence type="predicted"/>
<sequence>MEQYVIPIILVVGIIGAALLTRWINWFTWGENRQREEAMRERIEAREATREKDRERSDEDA</sequence>
<evidence type="ECO:0000256" key="1">
    <source>
        <dbReference type="SAM" id="MobiDB-lite"/>
    </source>
</evidence>
<reference evidence="3" key="1">
    <citation type="submission" date="2018-06" db="EMBL/GenBank/DDBJ databases">
        <authorList>
            <person name="Zhirakovskaya E."/>
        </authorList>
    </citation>
    <scope>NUCLEOTIDE SEQUENCE</scope>
</reference>
<feature type="region of interest" description="Disordered" evidence="1">
    <location>
        <begin position="41"/>
        <end position="61"/>
    </location>
</feature>
<protein>
    <submittedName>
        <fullName evidence="3">Uncharacterized protein</fullName>
    </submittedName>
</protein>
<feature type="transmembrane region" description="Helical" evidence="2">
    <location>
        <begin position="6"/>
        <end position="25"/>
    </location>
</feature>
<keyword evidence="2" id="KW-0812">Transmembrane</keyword>
<gene>
    <name evidence="3" type="ORF">MNBD_NITROSPINAE04-1050</name>
</gene>
<keyword evidence="2" id="KW-0472">Membrane</keyword>